<dbReference type="OrthoDB" id="5835829at2759"/>
<evidence type="ECO:0000256" key="2">
    <source>
        <dbReference type="ARBA" id="ARBA00022676"/>
    </source>
</evidence>
<dbReference type="PANTHER" id="PTHR48043">
    <property type="entry name" value="EG:EG0003.4 PROTEIN-RELATED"/>
    <property type="match status" value="1"/>
</dbReference>
<evidence type="ECO:0000256" key="4">
    <source>
        <dbReference type="SAM" id="MobiDB-lite"/>
    </source>
</evidence>
<dbReference type="Proteomes" id="UP000708208">
    <property type="component" value="Unassembled WGS sequence"/>
</dbReference>
<evidence type="ECO:0000256" key="5">
    <source>
        <dbReference type="SAM" id="Phobius"/>
    </source>
</evidence>
<keyword evidence="5" id="KW-0472">Membrane</keyword>
<feature type="region of interest" description="Disordered" evidence="4">
    <location>
        <begin position="163"/>
        <end position="183"/>
    </location>
</feature>
<evidence type="ECO:0000256" key="1">
    <source>
        <dbReference type="ARBA" id="ARBA00009995"/>
    </source>
</evidence>
<name>A0A8J2P514_9HEXA</name>
<keyword evidence="5" id="KW-1133">Transmembrane helix</keyword>
<dbReference type="Pfam" id="PF00201">
    <property type="entry name" value="UDPGT"/>
    <property type="match status" value="1"/>
</dbReference>
<keyword evidence="2" id="KW-0328">Glycosyltransferase</keyword>
<reference evidence="6" key="1">
    <citation type="submission" date="2021-06" db="EMBL/GenBank/DDBJ databases">
        <authorList>
            <person name="Hodson N. C."/>
            <person name="Mongue J. A."/>
            <person name="Jaron S. K."/>
        </authorList>
    </citation>
    <scope>NUCLEOTIDE SEQUENCE</scope>
</reference>
<dbReference type="InterPro" id="IPR002213">
    <property type="entry name" value="UDP_glucos_trans"/>
</dbReference>
<evidence type="ECO:0008006" key="8">
    <source>
        <dbReference type="Google" id="ProtNLM"/>
    </source>
</evidence>
<evidence type="ECO:0000313" key="6">
    <source>
        <dbReference type="EMBL" id="CAG7815591.1"/>
    </source>
</evidence>
<dbReference type="EMBL" id="CAJVCH010347596">
    <property type="protein sequence ID" value="CAG7815591.1"/>
    <property type="molecule type" value="Genomic_DNA"/>
</dbReference>
<dbReference type="CDD" id="cd03784">
    <property type="entry name" value="GT1_Gtf-like"/>
    <property type="match status" value="1"/>
</dbReference>
<comment type="caution">
    <text evidence="6">The sequence shown here is derived from an EMBL/GenBank/DDBJ whole genome shotgun (WGS) entry which is preliminary data.</text>
</comment>
<dbReference type="PANTHER" id="PTHR48043:SF145">
    <property type="entry name" value="FI06409P-RELATED"/>
    <property type="match status" value="1"/>
</dbReference>
<protein>
    <recommendedName>
        <fullName evidence="8">UDP-glucuronosyltransferase</fullName>
    </recommendedName>
</protein>
<sequence>FDILGHPNVKAFVSHAGLNSLTEATCQGVPVVLLPLFADQDYNGHRVEAYEIGIRLEAATLTSQVMENAVREVLTNEKYAKNMKRMSAVAKDRLMSPVDTAVYWTEFVLRHEDTSSLKPLNNLYWFQRRMWDVFFLLAFLAADLILILYVSTRFCFNVRKQGRKTSGDVSKNNNTRGKRKKNK</sequence>
<feature type="transmembrane region" description="Helical" evidence="5">
    <location>
        <begin position="133"/>
        <end position="156"/>
    </location>
</feature>
<dbReference type="InterPro" id="IPR050271">
    <property type="entry name" value="UDP-glycosyltransferase"/>
</dbReference>
<keyword evidence="3" id="KW-0808">Transferase</keyword>
<evidence type="ECO:0000313" key="7">
    <source>
        <dbReference type="Proteomes" id="UP000708208"/>
    </source>
</evidence>
<proteinExistence type="inferred from homology"/>
<dbReference type="GO" id="GO:0008194">
    <property type="term" value="F:UDP-glycosyltransferase activity"/>
    <property type="evidence" value="ECO:0007669"/>
    <property type="project" value="InterPro"/>
</dbReference>
<gene>
    <name evidence="6" type="ORF">AFUS01_LOCUS26258</name>
</gene>
<evidence type="ECO:0000256" key="3">
    <source>
        <dbReference type="ARBA" id="ARBA00022679"/>
    </source>
</evidence>
<keyword evidence="5" id="KW-0812">Transmembrane</keyword>
<dbReference type="AlphaFoldDB" id="A0A8J2P514"/>
<organism evidence="6 7">
    <name type="scientific">Allacma fusca</name>
    <dbReference type="NCBI Taxonomy" id="39272"/>
    <lineage>
        <taxon>Eukaryota</taxon>
        <taxon>Metazoa</taxon>
        <taxon>Ecdysozoa</taxon>
        <taxon>Arthropoda</taxon>
        <taxon>Hexapoda</taxon>
        <taxon>Collembola</taxon>
        <taxon>Symphypleona</taxon>
        <taxon>Sminthuridae</taxon>
        <taxon>Allacma</taxon>
    </lineage>
</organism>
<keyword evidence="7" id="KW-1185">Reference proteome</keyword>
<accession>A0A8J2P514</accession>
<feature type="non-terminal residue" evidence="6">
    <location>
        <position position="183"/>
    </location>
</feature>
<comment type="similarity">
    <text evidence="1">Belongs to the UDP-glycosyltransferase family.</text>
</comment>